<keyword evidence="3" id="KW-1185">Reference proteome</keyword>
<accession>A0ABW6A5T4</accession>
<sequence>MYDQQEQQQSIFDDAALEVQERSSILKLSNYTRIFSFLTLASGIIGLISYFRDLGRPTPVMVEGYGSFFTGQTSIIFPIISLLISAVNFYFLYKFSQISKSAIEKLHQEELNISFNFLATYFKITGFIIMLILTAVVLIFLFFGLGRLLA</sequence>
<evidence type="ECO:0000313" key="2">
    <source>
        <dbReference type="EMBL" id="MFD2920499.1"/>
    </source>
</evidence>
<reference evidence="3" key="1">
    <citation type="journal article" date="2019" name="Int. J. Syst. Evol. Microbiol.">
        <title>The Global Catalogue of Microorganisms (GCM) 10K type strain sequencing project: providing services to taxonomists for standard genome sequencing and annotation.</title>
        <authorList>
            <consortium name="The Broad Institute Genomics Platform"/>
            <consortium name="The Broad Institute Genome Sequencing Center for Infectious Disease"/>
            <person name="Wu L."/>
            <person name="Ma J."/>
        </authorList>
    </citation>
    <scope>NUCLEOTIDE SEQUENCE [LARGE SCALE GENOMIC DNA]</scope>
    <source>
        <strain evidence="3">KCTC 23299</strain>
    </source>
</reference>
<keyword evidence="1" id="KW-0472">Membrane</keyword>
<organism evidence="2 3">
    <name type="scientific">Terrimonas rubra</name>
    <dbReference type="NCBI Taxonomy" id="1035890"/>
    <lineage>
        <taxon>Bacteria</taxon>
        <taxon>Pseudomonadati</taxon>
        <taxon>Bacteroidota</taxon>
        <taxon>Chitinophagia</taxon>
        <taxon>Chitinophagales</taxon>
        <taxon>Chitinophagaceae</taxon>
        <taxon>Terrimonas</taxon>
    </lineage>
</organism>
<keyword evidence="1" id="KW-0812">Transmembrane</keyword>
<proteinExistence type="predicted"/>
<gene>
    <name evidence="2" type="ORF">ACFS6H_12305</name>
</gene>
<protein>
    <submittedName>
        <fullName evidence="2">Uncharacterized protein</fullName>
    </submittedName>
</protein>
<evidence type="ECO:0000256" key="1">
    <source>
        <dbReference type="SAM" id="Phobius"/>
    </source>
</evidence>
<keyword evidence="1" id="KW-1133">Transmembrane helix</keyword>
<evidence type="ECO:0000313" key="3">
    <source>
        <dbReference type="Proteomes" id="UP001597511"/>
    </source>
</evidence>
<feature type="transmembrane region" description="Helical" evidence="1">
    <location>
        <begin position="31"/>
        <end position="51"/>
    </location>
</feature>
<feature type="transmembrane region" description="Helical" evidence="1">
    <location>
        <begin position="71"/>
        <end position="93"/>
    </location>
</feature>
<dbReference type="EMBL" id="JBHUOZ010000003">
    <property type="protein sequence ID" value="MFD2920499.1"/>
    <property type="molecule type" value="Genomic_DNA"/>
</dbReference>
<dbReference type="Proteomes" id="UP001597511">
    <property type="component" value="Unassembled WGS sequence"/>
</dbReference>
<comment type="caution">
    <text evidence="2">The sequence shown here is derived from an EMBL/GenBank/DDBJ whole genome shotgun (WGS) entry which is preliminary data.</text>
</comment>
<name>A0ABW6A5T4_9BACT</name>
<dbReference type="RefSeq" id="WP_386098963.1">
    <property type="nucleotide sequence ID" value="NZ_JBHUOZ010000003.1"/>
</dbReference>
<feature type="transmembrane region" description="Helical" evidence="1">
    <location>
        <begin position="114"/>
        <end position="143"/>
    </location>
</feature>